<keyword evidence="2" id="KW-1185">Reference proteome</keyword>
<accession>A0ABD1YHZ0</accession>
<comment type="caution">
    <text evidence="1">The sequence shown here is derived from an EMBL/GenBank/DDBJ whole genome shotgun (WGS) entry which is preliminary data.</text>
</comment>
<dbReference type="Proteomes" id="UP001605036">
    <property type="component" value="Unassembled WGS sequence"/>
</dbReference>
<evidence type="ECO:0000313" key="1">
    <source>
        <dbReference type="EMBL" id="KAL2629184.1"/>
    </source>
</evidence>
<proteinExistence type="predicted"/>
<evidence type="ECO:0000313" key="2">
    <source>
        <dbReference type="Proteomes" id="UP001605036"/>
    </source>
</evidence>
<dbReference type="AlphaFoldDB" id="A0ABD1YHZ0"/>
<protein>
    <submittedName>
        <fullName evidence="1">Uncharacterized protein</fullName>
    </submittedName>
</protein>
<reference evidence="1 2" key="1">
    <citation type="submission" date="2024-09" db="EMBL/GenBank/DDBJ databases">
        <title>Chromosome-scale assembly of Riccia fluitans.</title>
        <authorList>
            <person name="Paukszto L."/>
            <person name="Sawicki J."/>
            <person name="Karawczyk K."/>
            <person name="Piernik-Szablinska J."/>
            <person name="Szczecinska M."/>
            <person name="Mazdziarz M."/>
        </authorList>
    </citation>
    <scope>NUCLEOTIDE SEQUENCE [LARGE SCALE GENOMIC DNA]</scope>
    <source>
        <strain evidence="1">Rf_01</strain>
        <tissue evidence="1">Aerial parts of the thallus</tissue>
    </source>
</reference>
<sequence>MPSALVRPTQHFKTTWKKTVHAMLKKKYRNRDDDKQIGYMTLDGENENFIKGIKHNHEQYIDFLIEADKNQGLLQLYINMMIVAFNQYLNKFNDPILVPTKYLWDYHAPPLTVRIKEEVLSDGKQDVCKDAEFDLAKKIEELNADARDKGTSSNAIRDKSLTELVHPRARKLGRK</sequence>
<dbReference type="EMBL" id="JBHFFA010000004">
    <property type="protein sequence ID" value="KAL2629184.1"/>
    <property type="molecule type" value="Genomic_DNA"/>
</dbReference>
<gene>
    <name evidence="1" type="ORF">R1flu_013870</name>
</gene>
<organism evidence="1 2">
    <name type="scientific">Riccia fluitans</name>
    <dbReference type="NCBI Taxonomy" id="41844"/>
    <lineage>
        <taxon>Eukaryota</taxon>
        <taxon>Viridiplantae</taxon>
        <taxon>Streptophyta</taxon>
        <taxon>Embryophyta</taxon>
        <taxon>Marchantiophyta</taxon>
        <taxon>Marchantiopsida</taxon>
        <taxon>Marchantiidae</taxon>
        <taxon>Marchantiales</taxon>
        <taxon>Ricciaceae</taxon>
        <taxon>Riccia</taxon>
    </lineage>
</organism>
<name>A0ABD1YHZ0_9MARC</name>